<feature type="binding site" evidence="7">
    <location>
        <position position="255"/>
    </location>
    <ligand>
        <name>NADP(+)</name>
        <dbReference type="ChEBI" id="CHEBI:58349"/>
    </ligand>
</feature>
<dbReference type="PANTHER" id="PTHR42879:SF2">
    <property type="entry name" value="3-OXOACYL-[ACYL-CARRIER-PROTEIN] REDUCTASE FABG"/>
    <property type="match status" value="1"/>
</dbReference>
<sequence>MAMDSLYVPNIFLINLSILILLINTSLAFNSNNRLTFDTSQSYFDSNVGQLVINKLKLSNSAKNFPLTFGESRTALVTGAGRGIGKKIAEALAQGGVSKVICLSRSKKSCGEVADSLNSQGYNAYAYAVDVSDGKGVKETCDQILSEHGPVEILINNAGITKDNLMLRMSHEEWEDVIQTNLNSAFYFTSALLRQMIKKKFGRIINMASVVGISGNAGQANYAAAKAGLIGFTKALAKEVASRGITVNAIAPGFIKSDMTDKISDAARAAALQNIPAGTMGTPDDVANLVAFLVSDQSGYINGKTIAVDGAMT</sequence>
<dbReference type="GO" id="GO:0051287">
    <property type="term" value="F:NAD binding"/>
    <property type="evidence" value="ECO:0007669"/>
    <property type="project" value="InterPro"/>
</dbReference>
<dbReference type="InterPro" id="IPR050259">
    <property type="entry name" value="SDR"/>
</dbReference>
<comment type="catalytic activity">
    <reaction evidence="5">
        <text>a (3R)-hydroxyacyl-[ACP] + NADP(+) = a 3-oxoacyl-[ACP] + NADPH + H(+)</text>
        <dbReference type="Rhea" id="RHEA:17397"/>
        <dbReference type="Rhea" id="RHEA-COMP:9916"/>
        <dbReference type="Rhea" id="RHEA-COMP:9945"/>
        <dbReference type="ChEBI" id="CHEBI:15378"/>
        <dbReference type="ChEBI" id="CHEBI:57783"/>
        <dbReference type="ChEBI" id="CHEBI:58349"/>
        <dbReference type="ChEBI" id="CHEBI:78776"/>
        <dbReference type="ChEBI" id="CHEBI:78827"/>
        <dbReference type="EC" id="1.1.1.100"/>
    </reaction>
</comment>
<evidence type="ECO:0000256" key="7">
    <source>
        <dbReference type="PIRSR" id="PIRSR611284-2"/>
    </source>
</evidence>
<dbReference type="GO" id="GO:0006633">
    <property type="term" value="P:fatty acid biosynthetic process"/>
    <property type="evidence" value="ECO:0007669"/>
    <property type="project" value="InterPro"/>
</dbReference>
<reference evidence="11" key="1">
    <citation type="journal article" date="2018" name="Genome Biol. Evol.">
        <title>Nephromyces encodes a urate metabolism pathway and predicted peroxisomes, demonstrating these are not ancient losses of apicomplexans.</title>
        <authorList>
            <person name="Paight C."/>
            <person name="Slamovits C.H."/>
            <person name="Saffo M.B."/>
            <person name="Lane C.E."/>
        </authorList>
    </citation>
    <scope>NUCLEOTIDE SEQUENCE</scope>
    <source>
        <strain evidence="11">Neph302</strain>
    </source>
</reference>
<dbReference type="InterPro" id="IPR036291">
    <property type="entry name" value="NAD(P)-bd_dom_sf"/>
</dbReference>
<dbReference type="NCBIfam" id="NF005559">
    <property type="entry name" value="PRK07231.1"/>
    <property type="match status" value="1"/>
</dbReference>
<organism evidence="11">
    <name type="scientific">Nephromyces sp. MMRI</name>
    <dbReference type="NCBI Taxonomy" id="2496275"/>
    <lineage>
        <taxon>Eukaryota</taxon>
        <taxon>Sar</taxon>
        <taxon>Alveolata</taxon>
        <taxon>Apicomplexa</taxon>
        <taxon>Aconoidasida</taxon>
        <taxon>Nephromycida</taxon>
        <taxon>Nephromyces</taxon>
    </lineage>
</organism>
<dbReference type="PRINTS" id="PR00080">
    <property type="entry name" value="SDRFAMILY"/>
</dbReference>
<feature type="chain" id="PRO_5018615234" description="3-oxoacyl-[acyl-carrier-protein] reductase" evidence="9">
    <location>
        <begin position="29"/>
        <end position="313"/>
    </location>
</feature>
<dbReference type="AlphaFoldDB" id="A0A3Q8UC49"/>
<name>A0A3Q8UC49_9APIC</name>
<evidence type="ECO:0000313" key="11">
    <source>
        <dbReference type="EMBL" id="AZL94620.1"/>
    </source>
</evidence>
<dbReference type="InterPro" id="IPR057326">
    <property type="entry name" value="KR_dom"/>
</dbReference>
<dbReference type="Pfam" id="PF00106">
    <property type="entry name" value="adh_short"/>
    <property type="match status" value="1"/>
</dbReference>
<dbReference type="GO" id="GO:0004316">
    <property type="term" value="F:3-oxoacyl-[acyl-carrier-protein] reductase (NADPH) activity"/>
    <property type="evidence" value="ECO:0007669"/>
    <property type="project" value="UniProtKB-EC"/>
</dbReference>
<evidence type="ECO:0000256" key="1">
    <source>
        <dbReference type="ARBA" id="ARBA00006484"/>
    </source>
</evidence>
<dbReference type="SMART" id="SM00822">
    <property type="entry name" value="PKS_KR"/>
    <property type="match status" value="1"/>
</dbReference>
<evidence type="ECO:0000256" key="6">
    <source>
        <dbReference type="PIRSR" id="PIRSR611284-1"/>
    </source>
</evidence>
<feature type="signal peptide" evidence="9">
    <location>
        <begin position="1"/>
        <end position="28"/>
    </location>
</feature>
<feature type="active site" description="Proton acceptor" evidence="6">
    <location>
        <position position="222"/>
    </location>
</feature>
<evidence type="ECO:0000256" key="3">
    <source>
        <dbReference type="ARBA" id="ARBA00022857"/>
    </source>
</evidence>
<dbReference type="PRINTS" id="PR00081">
    <property type="entry name" value="GDHRDH"/>
</dbReference>
<evidence type="ECO:0000256" key="9">
    <source>
        <dbReference type="SAM" id="SignalP"/>
    </source>
</evidence>
<feature type="domain" description="Ketoreductase" evidence="10">
    <location>
        <begin position="73"/>
        <end position="258"/>
    </location>
</feature>
<evidence type="ECO:0000256" key="5">
    <source>
        <dbReference type="ARBA" id="ARBA00048508"/>
    </source>
</evidence>
<dbReference type="InterPro" id="IPR011284">
    <property type="entry name" value="3oxo_ACP_reduc"/>
</dbReference>
<dbReference type="PROSITE" id="PS00061">
    <property type="entry name" value="ADH_SHORT"/>
    <property type="match status" value="1"/>
</dbReference>
<evidence type="ECO:0000256" key="4">
    <source>
        <dbReference type="ARBA" id="ARBA00023002"/>
    </source>
</evidence>
<evidence type="ECO:0000259" key="10">
    <source>
        <dbReference type="SMART" id="SM00822"/>
    </source>
</evidence>
<dbReference type="EMBL" id="MK266071">
    <property type="protein sequence ID" value="AZL94620.1"/>
    <property type="molecule type" value="mRNA"/>
</dbReference>
<keyword evidence="9" id="KW-0732">Signal</keyword>
<dbReference type="InterPro" id="IPR002347">
    <property type="entry name" value="SDR_fam"/>
</dbReference>
<dbReference type="EC" id="1.1.1.100" evidence="2"/>
<dbReference type="NCBIfam" id="NF009466">
    <property type="entry name" value="PRK12826.1-2"/>
    <property type="match status" value="1"/>
</dbReference>
<comment type="similarity">
    <text evidence="1 8">Belongs to the short-chain dehydrogenases/reductases (SDR) family.</text>
</comment>
<dbReference type="Gene3D" id="3.40.50.720">
    <property type="entry name" value="NAD(P)-binding Rossmann-like Domain"/>
    <property type="match status" value="1"/>
</dbReference>
<dbReference type="InterPro" id="IPR020904">
    <property type="entry name" value="Sc_DH/Rdtase_CS"/>
</dbReference>
<accession>A0A3Q8UC49</accession>
<dbReference type="CDD" id="cd05333">
    <property type="entry name" value="BKR_SDR_c"/>
    <property type="match status" value="1"/>
</dbReference>
<evidence type="ECO:0000256" key="2">
    <source>
        <dbReference type="ARBA" id="ARBA00012948"/>
    </source>
</evidence>
<dbReference type="FunFam" id="3.40.50.720:FF:000115">
    <property type="entry name" value="3-oxoacyl-[acyl-carrier-protein] reductase FabG"/>
    <property type="match status" value="1"/>
</dbReference>
<proteinExistence type="evidence at transcript level"/>
<dbReference type="NCBIfam" id="TIGR01830">
    <property type="entry name" value="3oxo_ACP_reduc"/>
    <property type="match status" value="1"/>
</dbReference>
<dbReference type="SUPFAM" id="SSF51735">
    <property type="entry name" value="NAD(P)-binding Rossmann-fold domains"/>
    <property type="match status" value="1"/>
</dbReference>
<keyword evidence="3 7" id="KW-0521">NADP</keyword>
<feature type="binding site" evidence="7">
    <location>
        <position position="157"/>
    </location>
    <ligand>
        <name>NADP(+)</name>
        <dbReference type="ChEBI" id="CHEBI:58349"/>
    </ligand>
</feature>
<dbReference type="PANTHER" id="PTHR42879">
    <property type="entry name" value="3-OXOACYL-(ACYL-CARRIER-PROTEIN) REDUCTASE"/>
    <property type="match status" value="1"/>
</dbReference>
<feature type="binding site" evidence="7">
    <location>
        <begin position="79"/>
        <end position="82"/>
    </location>
    <ligand>
        <name>NADP(+)</name>
        <dbReference type="ChEBI" id="CHEBI:58349"/>
    </ligand>
</feature>
<keyword evidence="4" id="KW-0560">Oxidoreductase</keyword>
<feature type="binding site" evidence="7">
    <location>
        <begin position="222"/>
        <end position="226"/>
    </location>
    <ligand>
        <name>NADP(+)</name>
        <dbReference type="ChEBI" id="CHEBI:58349"/>
    </ligand>
</feature>
<evidence type="ECO:0000256" key="8">
    <source>
        <dbReference type="RuleBase" id="RU000363"/>
    </source>
</evidence>
<protein>
    <recommendedName>
        <fullName evidence="2">3-oxoacyl-[acyl-carrier-protein] reductase</fullName>
        <ecNumber evidence="2">1.1.1.100</ecNumber>
    </recommendedName>
</protein>